<dbReference type="AlphaFoldDB" id="A0A1W0A630"/>
<feature type="region of interest" description="Disordered" evidence="1">
    <location>
        <begin position="34"/>
        <end position="111"/>
    </location>
</feature>
<gene>
    <name evidence="2" type="ORF">THRCLA_20605</name>
</gene>
<dbReference type="Proteomes" id="UP000243217">
    <property type="component" value="Unassembled WGS sequence"/>
</dbReference>
<comment type="caution">
    <text evidence="2">The sequence shown here is derived from an EMBL/GenBank/DDBJ whole genome shotgun (WGS) entry which is preliminary data.</text>
</comment>
<organism evidence="2 3">
    <name type="scientific">Thraustotheca clavata</name>
    <dbReference type="NCBI Taxonomy" id="74557"/>
    <lineage>
        <taxon>Eukaryota</taxon>
        <taxon>Sar</taxon>
        <taxon>Stramenopiles</taxon>
        <taxon>Oomycota</taxon>
        <taxon>Saprolegniomycetes</taxon>
        <taxon>Saprolegniales</taxon>
        <taxon>Achlyaceae</taxon>
        <taxon>Thraustotheca</taxon>
    </lineage>
</organism>
<evidence type="ECO:0000313" key="2">
    <source>
        <dbReference type="EMBL" id="OQS05490.1"/>
    </source>
</evidence>
<dbReference type="EMBL" id="JNBS01000450">
    <property type="protein sequence ID" value="OQS05490.1"/>
    <property type="molecule type" value="Genomic_DNA"/>
</dbReference>
<protein>
    <submittedName>
        <fullName evidence="2">Uncharacterized protein</fullName>
    </submittedName>
</protein>
<evidence type="ECO:0000256" key="1">
    <source>
        <dbReference type="SAM" id="MobiDB-lite"/>
    </source>
</evidence>
<sequence>MSALARWAEADDVPEDENLLIDDDTKLGENHEGIHLRRREQIDMPPPPPLVKKSTRKTTKFNLGERSLASPSTQKLKYRAITKRTTTTTSSAARLSTSSVSSTGSTGSSMANVMKNAETPEQMRRYLLAEVKQMSIERLVMDAKKFAFLETFYATHQKG</sequence>
<accession>A0A1W0A630</accession>
<feature type="compositionally biased region" description="Low complexity" evidence="1">
    <location>
        <begin position="83"/>
        <end position="109"/>
    </location>
</feature>
<dbReference type="OrthoDB" id="72790at2759"/>
<name>A0A1W0A630_9STRA</name>
<proteinExistence type="predicted"/>
<evidence type="ECO:0000313" key="3">
    <source>
        <dbReference type="Proteomes" id="UP000243217"/>
    </source>
</evidence>
<reference evidence="2 3" key="1">
    <citation type="journal article" date="2014" name="Genome Biol. Evol.">
        <title>The secreted proteins of Achlya hypogyna and Thraustotheca clavata identify the ancestral oomycete secretome and reveal gene acquisitions by horizontal gene transfer.</title>
        <authorList>
            <person name="Misner I."/>
            <person name="Blouin N."/>
            <person name="Leonard G."/>
            <person name="Richards T.A."/>
            <person name="Lane C.E."/>
        </authorList>
    </citation>
    <scope>NUCLEOTIDE SEQUENCE [LARGE SCALE GENOMIC DNA]</scope>
    <source>
        <strain evidence="2 3">ATCC 34112</strain>
    </source>
</reference>
<keyword evidence="3" id="KW-1185">Reference proteome</keyword>